<evidence type="ECO:0000256" key="5">
    <source>
        <dbReference type="ARBA" id="ARBA00048128"/>
    </source>
</evidence>
<feature type="domain" description="Nucleotidyl transferase" evidence="6">
    <location>
        <begin position="9"/>
        <end position="271"/>
    </location>
</feature>
<dbReference type="EMBL" id="PFNO01000194">
    <property type="protein sequence ID" value="PIZ47036.1"/>
    <property type="molecule type" value="Genomic_DNA"/>
</dbReference>
<protein>
    <recommendedName>
        <fullName evidence="2">UTP--glucose-1-phosphate uridylyltransferase</fullName>
        <ecNumber evidence="2">2.7.7.9</ecNumber>
    </recommendedName>
</protein>
<evidence type="ECO:0000256" key="1">
    <source>
        <dbReference type="ARBA" id="ARBA00006890"/>
    </source>
</evidence>
<dbReference type="PANTHER" id="PTHR43197">
    <property type="entry name" value="UTP--GLUCOSE-1-PHOSPHATE URIDYLYLTRANSFERASE"/>
    <property type="match status" value="1"/>
</dbReference>
<dbReference type="InterPro" id="IPR005771">
    <property type="entry name" value="GalU_uridylyltTrfase_bac/arc"/>
</dbReference>
<dbReference type="CDD" id="cd02541">
    <property type="entry name" value="UGPase_prokaryotic"/>
    <property type="match status" value="1"/>
</dbReference>
<evidence type="ECO:0000259" key="6">
    <source>
        <dbReference type="Pfam" id="PF00483"/>
    </source>
</evidence>
<comment type="similarity">
    <text evidence="1">Belongs to the UDPGP type 2 family.</text>
</comment>
<evidence type="ECO:0000313" key="8">
    <source>
        <dbReference type="Proteomes" id="UP000229753"/>
    </source>
</evidence>
<organism evidence="7 8">
    <name type="scientific">Candidatus Woesebacteria bacterium CG_4_10_14_0_2_um_filter_39_14</name>
    <dbReference type="NCBI Taxonomy" id="1975054"/>
    <lineage>
        <taxon>Bacteria</taxon>
        <taxon>Candidatus Woeseibacteriota</taxon>
    </lineage>
</organism>
<comment type="caution">
    <text evidence="7">The sequence shown here is derived from an EMBL/GenBank/DDBJ whole genome shotgun (WGS) entry which is preliminary data.</text>
</comment>
<dbReference type="SUPFAM" id="SSF53448">
    <property type="entry name" value="Nucleotide-diphospho-sugar transferases"/>
    <property type="match status" value="1"/>
</dbReference>
<reference evidence="8" key="1">
    <citation type="submission" date="2017-09" db="EMBL/GenBank/DDBJ databases">
        <title>Depth-based differentiation of microbial function through sediment-hosted aquifers and enrichment of novel symbionts in the deep terrestrial subsurface.</title>
        <authorList>
            <person name="Probst A.J."/>
            <person name="Ladd B."/>
            <person name="Jarett J.K."/>
            <person name="Geller-Mcgrath D.E."/>
            <person name="Sieber C.M.K."/>
            <person name="Emerson J.B."/>
            <person name="Anantharaman K."/>
            <person name="Thomas B.C."/>
            <person name="Malmstrom R."/>
            <person name="Stieglmeier M."/>
            <person name="Klingl A."/>
            <person name="Woyke T."/>
            <person name="Ryan C.M."/>
            <person name="Banfield J.F."/>
        </authorList>
    </citation>
    <scope>NUCLEOTIDE SEQUENCE [LARGE SCALE GENOMIC DNA]</scope>
</reference>
<comment type="catalytic activity">
    <reaction evidence="5">
        <text>alpha-D-glucose 1-phosphate + UTP + H(+) = UDP-alpha-D-glucose + diphosphate</text>
        <dbReference type="Rhea" id="RHEA:19889"/>
        <dbReference type="ChEBI" id="CHEBI:15378"/>
        <dbReference type="ChEBI" id="CHEBI:33019"/>
        <dbReference type="ChEBI" id="CHEBI:46398"/>
        <dbReference type="ChEBI" id="CHEBI:58601"/>
        <dbReference type="ChEBI" id="CHEBI:58885"/>
        <dbReference type="EC" id="2.7.7.9"/>
    </reaction>
</comment>
<dbReference type="Pfam" id="PF00483">
    <property type="entry name" value="NTP_transferase"/>
    <property type="match status" value="1"/>
</dbReference>
<dbReference type="Gene3D" id="3.90.550.10">
    <property type="entry name" value="Spore Coat Polysaccharide Biosynthesis Protein SpsA, Chain A"/>
    <property type="match status" value="1"/>
</dbReference>
<dbReference type="GO" id="GO:0003983">
    <property type="term" value="F:UTP:glucose-1-phosphate uridylyltransferase activity"/>
    <property type="evidence" value="ECO:0007669"/>
    <property type="project" value="UniProtKB-EC"/>
</dbReference>
<evidence type="ECO:0000256" key="4">
    <source>
        <dbReference type="ARBA" id="ARBA00022695"/>
    </source>
</evidence>
<dbReference type="EC" id="2.7.7.9" evidence="2"/>
<accession>A0A2M7TK33</accession>
<sequence>MNSKRQIRKAVIPAAGFGTRFLPQTKAMPKEMLPIVDKPIIQYVVEECVASGIEDIIMITNWQKRSIEDHFDYPYELEKRLMEWGKEKELKEIRKIAEMANFIYIRQKGPYGNATPVLCAEPAIEDEPFVVIWGDEFIYAEPPRLKQMIEVYHKYGGIVISGVRIANKADVSHYGIADIEPVGQEKNIFKIKNIVEKPKPEEAPSNLATHGAYILPPEIFAEIKKLKPTKGGEVWLIDGINALQKKGVPIYACEIQNGKYYDSGNKLEYLKTVIEFALKNPDINGEFREYLKKLKL</sequence>
<dbReference type="GO" id="GO:0006011">
    <property type="term" value="P:UDP-alpha-D-glucose metabolic process"/>
    <property type="evidence" value="ECO:0007669"/>
    <property type="project" value="InterPro"/>
</dbReference>
<dbReference type="PANTHER" id="PTHR43197:SF1">
    <property type="entry name" value="UTP--GLUCOSE-1-PHOSPHATE URIDYLYLTRANSFERASE"/>
    <property type="match status" value="1"/>
</dbReference>
<dbReference type="Proteomes" id="UP000229753">
    <property type="component" value="Unassembled WGS sequence"/>
</dbReference>
<evidence type="ECO:0000256" key="3">
    <source>
        <dbReference type="ARBA" id="ARBA00022679"/>
    </source>
</evidence>
<proteinExistence type="inferred from homology"/>
<gene>
    <name evidence="7" type="ORF">COY29_05770</name>
</gene>
<name>A0A2M7TK33_9BACT</name>
<dbReference type="InterPro" id="IPR005835">
    <property type="entry name" value="NTP_transferase_dom"/>
</dbReference>
<dbReference type="InterPro" id="IPR029044">
    <property type="entry name" value="Nucleotide-diphossugar_trans"/>
</dbReference>
<evidence type="ECO:0000313" key="7">
    <source>
        <dbReference type="EMBL" id="PIZ47036.1"/>
    </source>
</evidence>
<evidence type="ECO:0000256" key="2">
    <source>
        <dbReference type="ARBA" id="ARBA00012415"/>
    </source>
</evidence>
<keyword evidence="4 7" id="KW-0548">Nucleotidyltransferase</keyword>
<keyword evidence="3 7" id="KW-0808">Transferase</keyword>
<dbReference type="AlphaFoldDB" id="A0A2M7TK33"/>